<dbReference type="EMBL" id="MAPZ01000010">
    <property type="protein sequence ID" value="OBY12044.1"/>
    <property type="molecule type" value="Genomic_DNA"/>
</dbReference>
<dbReference type="InterPro" id="IPR013123">
    <property type="entry name" value="SpoU_subst-bd"/>
</dbReference>
<evidence type="ECO:0000256" key="2">
    <source>
        <dbReference type="ARBA" id="ARBA00022603"/>
    </source>
</evidence>
<comment type="similarity">
    <text evidence="1">Belongs to the class IV-like SAM-binding methyltransferase superfamily. RNA methyltransferase TrmH family.</text>
</comment>
<evidence type="ECO:0000256" key="3">
    <source>
        <dbReference type="ARBA" id="ARBA00022679"/>
    </source>
</evidence>
<proteinExistence type="inferred from homology"/>
<dbReference type="Proteomes" id="UP000092714">
    <property type="component" value="Unassembled WGS sequence"/>
</dbReference>
<evidence type="ECO:0000313" key="5">
    <source>
        <dbReference type="EMBL" id="OBY12044.1"/>
    </source>
</evidence>
<keyword evidence="6" id="KW-1185">Reference proteome</keyword>
<dbReference type="GO" id="GO:0008173">
    <property type="term" value="F:RNA methyltransferase activity"/>
    <property type="evidence" value="ECO:0007669"/>
    <property type="project" value="InterPro"/>
</dbReference>
<dbReference type="SUPFAM" id="SSF75217">
    <property type="entry name" value="alpha/beta knot"/>
    <property type="match status" value="1"/>
</dbReference>
<dbReference type="CDD" id="cd18095">
    <property type="entry name" value="SpoU-like_rRNA-MTase"/>
    <property type="match status" value="1"/>
</dbReference>
<dbReference type="InterPro" id="IPR001537">
    <property type="entry name" value="SpoU_MeTrfase"/>
</dbReference>
<organism evidence="5 6">
    <name type="scientific">Clostridium paraputrificum</name>
    <dbReference type="NCBI Taxonomy" id="29363"/>
    <lineage>
        <taxon>Bacteria</taxon>
        <taxon>Bacillati</taxon>
        <taxon>Bacillota</taxon>
        <taxon>Clostridia</taxon>
        <taxon>Eubacteriales</taxon>
        <taxon>Clostridiaceae</taxon>
        <taxon>Clostridium</taxon>
    </lineage>
</organism>
<sequence length="263" mass="29517">MVLIESKDNNLFKETKKLKERKGRNKSSKYLIEGFRLIEEACKANLPIEYIFISHRLEENKFEEYLGKYITNSMKLYTLKDSLLRELCSTEEPQGVVAVVRMNEVDLNKEGSFYILCDKVQDPGNLGTIIRTAHAAGVDGVILTKGTVDIYNEKTIRSTMGSMFYIPIILEDSDFTITKSLINKGFSLLATSLEGNKDFFKEDLSGKIIISVGNEGNGVSEEVYSLSDKKVKIPMPGGAESLNVAIATSIVIYEKVRQNQLNF</sequence>
<dbReference type="OrthoDB" id="9785673at2"/>
<dbReference type="GO" id="GO:0005737">
    <property type="term" value="C:cytoplasm"/>
    <property type="evidence" value="ECO:0007669"/>
    <property type="project" value="UniProtKB-ARBA"/>
</dbReference>
<accession>A0A174FZH4</accession>
<dbReference type="GeneID" id="42775458"/>
<dbReference type="InterPro" id="IPR051259">
    <property type="entry name" value="rRNA_Methyltransferase"/>
</dbReference>
<keyword evidence="2 5" id="KW-0489">Methyltransferase</keyword>
<protein>
    <submittedName>
        <fullName evidence="5">RNA methyltransferase</fullName>
    </submittedName>
</protein>
<gene>
    <name evidence="5" type="ORF">CP373A1_03720</name>
</gene>
<dbReference type="AlphaFoldDB" id="A0A174FZH4"/>
<reference evidence="5 6" key="1">
    <citation type="submission" date="2016-06" db="EMBL/GenBank/DDBJ databases">
        <authorList>
            <person name="Kjaerup R.B."/>
            <person name="Dalgaard T.S."/>
            <person name="Juul-Madsen H.R."/>
        </authorList>
    </citation>
    <scope>NUCLEOTIDE SEQUENCE [LARGE SCALE GENOMIC DNA]</scope>
    <source>
        <strain evidence="5 6">373-A1</strain>
    </source>
</reference>
<dbReference type="GO" id="GO:0006396">
    <property type="term" value="P:RNA processing"/>
    <property type="evidence" value="ECO:0007669"/>
    <property type="project" value="InterPro"/>
</dbReference>
<dbReference type="GO" id="GO:0003723">
    <property type="term" value="F:RNA binding"/>
    <property type="evidence" value="ECO:0007669"/>
    <property type="project" value="InterPro"/>
</dbReference>
<dbReference type="InterPro" id="IPR029028">
    <property type="entry name" value="Alpha/beta_knot_MTases"/>
</dbReference>
<dbReference type="SMART" id="SM00967">
    <property type="entry name" value="SpoU_sub_bind"/>
    <property type="match status" value="1"/>
</dbReference>
<evidence type="ECO:0000259" key="4">
    <source>
        <dbReference type="SMART" id="SM00967"/>
    </source>
</evidence>
<feature type="domain" description="RNA 2-O ribose methyltransferase substrate binding" evidence="4">
    <location>
        <begin position="31"/>
        <end position="106"/>
    </location>
</feature>
<dbReference type="Pfam" id="PF22435">
    <property type="entry name" value="MRM3-like_sub_bind"/>
    <property type="match status" value="1"/>
</dbReference>
<dbReference type="Gene3D" id="3.30.1330.30">
    <property type="match status" value="1"/>
</dbReference>
<dbReference type="eggNOG" id="COG0566">
    <property type="taxonomic scope" value="Bacteria"/>
</dbReference>
<dbReference type="InterPro" id="IPR029026">
    <property type="entry name" value="tRNA_m1G_MTases_N"/>
</dbReference>
<dbReference type="Pfam" id="PF00588">
    <property type="entry name" value="SpoU_methylase"/>
    <property type="match status" value="1"/>
</dbReference>
<dbReference type="InterPro" id="IPR029064">
    <property type="entry name" value="Ribosomal_eL30-like_sf"/>
</dbReference>
<dbReference type="RefSeq" id="WP_027097622.1">
    <property type="nucleotide sequence ID" value="NZ_CABHIH010000001.1"/>
</dbReference>
<dbReference type="GO" id="GO:0032259">
    <property type="term" value="P:methylation"/>
    <property type="evidence" value="ECO:0007669"/>
    <property type="project" value="UniProtKB-KW"/>
</dbReference>
<dbReference type="SUPFAM" id="SSF55315">
    <property type="entry name" value="L30e-like"/>
    <property type="match status" value="1"/>
</dbReference>
<dbReference type="InterPro" id="IPR053888">
    <property type="entry name" value="MRM3-like_sub_bind"/>
</dbReference>
<comment type="caution">
    <text evidence="5">The sequence shown here is derived from an EMBL/GenBank/DDBJ whole genome shotgun (WGS) entry which is preliminary data.</text>
</comment>
<name>A0A174FZH4_9CLOT</name>
<evidence type="ECO:0000256" key="1">
    <source>
        <dbReference type="ARBA" id="ARBA00007228"/>
    </source>
</evidence>
<dbReference type="PANTHER" id="PTHR43191">
    <property type="entry name" value="RRNA METHYLTRANSFERASE 3"/>
    <property type="match status" value="1"/>
</dbReference>
<keyword evidence="3 5" id="KW-0808">Transferase</keyword>
<dbReference type="Gene3D" id="3.40.1280.10">
    <property type="match status" value="1"/>
</dbReference>
<dbReference type="PANTHER" id="PTHR43191:SF2">
    <property type="entry name" value="RRNA METHYLTRANSFERASE 3, MITOCHONDRIAL"/>
    <property type="match status" value="1"/>
</dbReference>
<evidence type="ECO:0000313" key="6">
    <source>
        <dbReference type="Proteomes" id="UP000092714"/>
    </source>
</evidence>